<keyword evidence="1" id="KW-0732">Signal</keyword>
<dbReference type="PANTHER" id="PTHR33420:SF12">
    <property type="entry name" value="FIMBRIN-LIKE PROTEIN FIMI-RELATED"/>
    <property type="match status" value="1"/>
</dbReference>
<feature type="signal peptide" evidence="1">
    <location>
        <begin position="1"/>
        <end position="22"/>
    </location>
</feature>
<evidence type="ECO:0000256" key="1">
    <source>
        <dbReference type="SAM" id="SignalP"/>
    </source>
</evidence>
<dbReference type="EMBL" id="WXKQ01000005">
    <property type="protein sequence ID" value="NAG19118.1"/>
    <property type="molecule type" value="Genomic_DNA"/>
</dbReference>
<dbReference type="GO" id="GO:0009289">
    <property type="term" value="C:pilus"/>
    <property type="evidence" value="ECO:0007669"/>
    <property type="project" value="InterPro"/>
</dbReference>
<dbReference type="Gene3D" id="2.60.40.1090">
    <property type="entry name" value="Fimbrial-type adhesion domain"/>
    <property type="match status" value="1"/>
</dbReference>
<dbReference type="SUPFAM" id="SSF49401">
    <property type="entry name" value="Bacterial adhesins"/>
    <property type="match status" value="1"/>
</dbReference>
<protein>
    <submittedName>
        <fullName evidence="2">Fimbrial protein</fullName>
    </submittedName>
</protein>
<feature type="chain" id="PRO_5041078947" evidence="1">
    <location>
        <begin position="23"/>
        <end position="175"/>
    </location>
</feature>
<dbReference type="GO" id="GO:0043709">
    <property type="term" value="P:cell adhesion involved in single-species biofilm formation"/>
    <property type="evidence" value="ECO:0007669"/>
    <property type="project" value="TreeGrafter"/>
</dbReference>
<organism evidence="2 3">
    <name type="scientific">Escherichia coli</name>
    <dbReference type="NCBI Taxonomy" id="562"/>
    <lineage>
        <taxon>Bacteria</taxon>
        <taxon>Pseudomonadati</taxon>
        <taxon>Pseudomonadota</taxon>
        <taxon>Gammaproteobacteria</taxon>
        <taxon>Enterobacterales</taxon>
        <taxon>Enterobacteriaceae</taxon>
        <taxon>Escherichia</taxon>
    </lineage>
</organism>
<comment type="caution">
    <text evidence="2">The sequence shown here is derived from an EMBL/GenBank/DDBJ whole genome shotgun (WGS) entry which is preliminary data.</text>
</comment>
<proteinExistence type="predicted"/>
<dbReference type="PANTHER" id="PTHR33420">
    <property type="entry name" value="FIMBRIAL SUBUNIT ELFA-RELATED"/>
    <property type="match status" value="1"/>
</dbReference>
<evidence type="ECO:0000313" key="3">
    <source>
        <dbReference type="Proteomes" id="UP000475070"/>
    </source>
</evidence>
<accession>A0A3U5I4M3</accession>
<gene>
    <name evidence="2" type="ORF">GUC01_08770</name>
</gene>
<dbReference type="InterPro" id="IPR050263">
    <property type="entry name" value="Bact_Fimbrial_Adh_Pro"/>
</dbReference>
<name>A0A3U5I4M3_ECOLX</name>
<dbReference type="Proteomes" id="UP000475070">
    <property type="component" value="Unassembled WGS sequence"/>
</dbReference>
<reference evidence="2 3" key="1">
    <citation type="journal article" date="2019" name="Nat. Med.">
        <title>A library of human gut bacterial isolates paired with longitudinal multiomics data enables mechanistic microbiome research.</title>
        <authorList>
            <person name="Poyet M."/>
            <person name="Groussin M."/>
            <person name="Gibbons S.M."/>
            <person name="Avila-Pacheco J."/>
            <person name="Jiang X."/>
            <person name="Kearney S.M."/>
            <person name="Perrotta A.R."/>
            <person name="Berdy B."/>
            <person name="Zhao S."/>
            <person name="Lieberman T.D."/>
            <person name="Swanson P.K."/>
            <person name="Smith M."/>
            <person name="Roesemann S."/>
            <person name="Alexander J.E."/>
            <person name="Rich S.A."/>
            <person name="Livny J."/>
            <person name="Vlamakis H."/>
            <person name="Clish C."/>
            <person name="Bullock K."/>
            <person name="Deik A."/>
            <person name="Scott J."/>
            <person name="Pierce K.A."/>
            <person name="Xavier R.J."/>
            <person name="Alm E.J."/>
        </authorList>
    </citation>
    <scope>NUCLEOTIDE SEQUENCE [LARGE SCALE GENOMIC DNA]</scope>
    <source>
        <strain evidence="2 3">BIOML-A112</strain>
    </source>
</reference>
<dbReference type="InterPro" id="IPR036937">
    <property type="entry name" value="Adhesion_dom_fimbrial_sf"/>
</dbReference>
<evidence type="ECO:0000313" key="2">
    <source>
        <dbReference type="EMBL" id="NAG19118.1"/>
    </source>
</evidence>
<dbReference type="AlphaFoldDB" id="A0A3U5I4M3"/>
<sequence length="175" mass="17539">MKKLILGSAILAVLGVASNAMAANSGTVNFMGAVSTATCNLSVKNNAGADIGSVDLGTLTNTATTDGVAVAFKLVPQEAACLTKAAANMTWTSPTLSATGLNNASTGGTNATMILNATNATETDKSIKQGNTSFNYNVANGIKSFDFAAQLKRPAAGAMTAGPFSASASYIVAYK</sequence>
<dbReference type="RefSeq" id="WP_001402790.1">
    <property type="nucleotide sequence ID" value="NZ_AP024582.1"/>
</dbReference>
<dbReference type="InterPro" id="IPR008966">
    <property type="entry name" value="Adhesion_dom_sf"/>
</dbReference>